<gene>
    <name evidence="2" type="ORF">PXEA_LOCUS16084</name>
</gene>
<feature type="compositionally biased region" description="Basic residues" evidence="1">
    <location>
        <begin position="1"/>
        <end position="16"/>
    </location>
</feature>
<comment type="caution">
    <text evidence="2">The sequence shown here is derived from an EMBL/GenBank/DDBJ whole genome shotgun (WGS) entry which is preliminary data.</text>
</comment>
<dbReference type="AlphaFoldDB" id="A0A448WXI3"/>
<evidence type="ECO:0000313" key="3">
    <source>
        <dbReference type="Proteomes" id="UP000784294"/>
    </source>
</evidence>
<name>A0A448WXI3_9PLAT</name>
<proteinExistence type="predicted"/>
<accession>A0A448WXI3</accession>
<evidence type="ECO:0000256" key="1">
    <source>
        <dbReference type="SAM" id="MobiDB-lite"/>
    </source>
</evidence>
<protein>
    <submittedName>
        <fullName evidence="2">Uncharacterized protein</fullName>
    </submittedName>
</protein>
<feature type="region of interest" description="Disordered" evidence="1">
    <location>
        <begin position="1"/>
        <end position="26"/>
    </location>
</feature>
<dbReference type="EMBL" id="CAAALY010057665">
    <property type="protein sequence ID" value="VEL22644.1"/>
    <property type="molecule type" value="Genomic_DNA"/>
</dbReference>
<organism evidence="2 3">
    <name type="scientific">Protopolystoma xenopodis</name>
    <dbReference type="NCBI Taxonomy" id="117903"/>
    <lineage>
        <taxon>Eukaryota</taxon>
        <taxon>Metazoa</taxon>
        <taxon>Spiralia</taxon>
        <taxon>Lophotrochozoa</taxon>
        <taxon>Platyhelminthes</taxon>
        <taxon>Monogenea</taxon>
        <taxon>Polyopisthocotylea</taxon>
        <taxon>Polystomatidea</taxon>
        <taxon>Polystomatidae</taxon>
        <taxon>Protopolystoma</taxon>
    </lineage>
</organism>
<evidence type="ECO:0000313" key="2">
    <source>
        <dbReference type="EMBL" id="VEL22644.1"/>
    </source>
</evidence>
<reference evidence="2" key="1">
    <citation type="submission" date="2018-11" db="EMBL/GenBank/DDBJ databases">
        <authorList>
            <consortium name="Pathogen Informatics"/>
        </authorList>
    </citation>
    <scope>NUCLEOTIDE SEQUENCE</scope>
</reference>
<dbReference type="Proteomes" id="UP000784294">
    <property type="component" value="Unassembled WGS sequence"/>
</dbReference>
<sequence>MGRRRQAVGSRGRRLAARANQNTTGRHRALTRGLIGPWSGRPALLAPLIGPCVAAWLRRCVSLSARRPERLSLTGQVCCVGGRRRTGSVGRVNFVKPSSFRPGVQRRPLLAPSFRAPLPPRPQHPGANCFRPSPSTPLHVPLRTFSCTGSCVYLRSGRSGRPARLVQHSSQAVSTAYSPIAPPASMFVCVCACLSPSPSITPSLPRGLSLSA</sequence>
<keyword evidence="3" id="KW-1185">Reference proteome</keyword>